<evidence type="ECO:0000313" key="2">
    <source>
        <dbReference type="EMBL" id="SDP28195.1"/>
    </source>
</evidence>
<dbReference type="AlphaFoldDB" id="A0A1H0RFK3"/>
<dbReference type="Proteomes" id="UP000199460">
    <property type="component" value="Unassembled WGS sequence"/>
</dbReference>
<dbReference type="GeneID" id="300930931"/>
<sequence length="196" mass="21947">MRMLVVLLAWALALAAQAIEADRLVLDARKQVGVTLSYDPAYRQLSYPGGDVPMATGVCTDVVIRALRQQGLDLQEAVHRDMRGNFAVYPRNWGLSRPDSNIDHRRVPNLMTWFKRQGWSLPISQDADSYRAGDIVTWDLGRGLTHIGIVSDRRASNGAPLILHNIGRGTQEEDILFAYRITGHYRPQAQQASALR</sequence>
<accession>A0A1H0RFK3</accession>
<proteinExistence type="predicted"/>
<evidence type="ECO:0000313" key="3">
    <source>
        <dbReference type="Proteomes" id="UP000199460"/>
    </source>
</evidence>
<feature type="signal peptide" evidence="1">
    <location>
        <begin position="1"/>
        <end position="18"/>
    </location>
</feature>
<protein>
    <recommendedName>
        <fullName evidence="4">DUF1287 domain-containing protein</fullName>
    </recommendedName>
</protein>
<dbReference type="InterPro" id="IPR009706">
    <property type="entry name" value="DUF1287"/>
</dbReference>
<feature type="chain" id="PRO_5011770615" description="DUF1287 domain-containing protein" evidence="1">
    <location>
        <begin position="19"/>
        <end position="196"/>
    </location>
</feature>
<evidence type="ECO:0000256" key="1">
    <source>
        <dbReference type="SAM" id="SignalP"/>
    </source>
</evidence>
<reference evidence="3" key="1">
    <citation type="submission" date="2016-10" db="EMBL/GenBank/DDBJ databases">
        <authorList>
            <person name="Varghese N."/>
            <person name="Submissions S."/>
        </authorList>
    </citation>
    <scope>NUCLEOTIDE SEQUENCE [LARGE SCALE GENOMIC DNA]</scope>
    <source>
        <strain evidence="3">JCM 18416</strain>
    </source>
</reference>
<dbReference type="PIRSF" id="PIRSF011444">
    <property type="entry name" value="DUF1287"/>
    <property type="match status" value="1"/>
</dbReference>
<dbReference type="Pfam" id="PF06940">
    <property type="entry name" value="DUF1287"/>
    <property type="match status" value="1"/>
</dbReference>
<keyword evidence="3" id="KW-1185">Reference proteome</keyword>
<organism evidence="2 3">
    <name type="scientific">Ectopseudomonas guguanensis</name>
    <dbReference type="NCBI Taxonomy" id="1198456"/>
    <lineage>
        <taxon>Bacteria</taxon>
        <taxon>Pseudomonadati</taxon>
        <taxon>Pseudomonadota</taxon>
        <taxon>Gammaproteobacteria</taxon>
        <taxon>Pseudomonadales</taxon>
        <taxon>Pseudomonadaceae</taxon>
        <taxon>Ectopseudomonas</taxon>
    </lineage>
</organism>
<name>A0A1H0RFK3_9GAMM</name>
<keyword evidence="1" id="KW-0732">Signal</keyword>
<dbReference type="RefSeq" id="WP_090428708.1">
    <property type="nucleotide sequence ID" value="NZ_FNJJ01000003.1"/>
</dbReference>
<gene>
    <name evidence="2" type="ORF">SAMN05216213_103244</name>
</gene>
<dbReference type="EMBL" id="FNJJ01000003">
    <property type="protein sequence ID" value="SDP28195.1"/>
    <property type="molecule type" value="Genomic_DNA"/>
</dbReference>
<evidence type="ECO:0008006" key="4">
    <source>
        <dbReference type="Google" id="ProtNLM"/>
    </source>
</evidence>
<dbReference type="OrthoDB" id="114026at2"/>